<dbReference type="EMBL" id="PEBX01000003">
    <property type="protein sequence ID" value="PTQ57722.1"/>
    <property type="molecule type" value="Genomic_DNA"/>
</dbReference>
<dbReference type="AlphaFoldDB" id="A0A2R6Y4Z2"/>
<evidence type="ECO:0000256" key="1">
    <source>
        <dbReference type="SAM" id="MobiDB-lite"/>
    </source>
</evidence>
<name>A0A2R6Y4Z2_9BACL</name>
<dbReference type="Proteomes" id="UP000244338">
    <property type="component" value="Unassembled WGS sequence"/>
</dbReference>
<feature type="domain" description="Flagellar hook-length control protein-like C-terminal" evidence="2">
    <location>
        <begin position="275"/>
        <end position="346"/>
    </location>
</feature>
<accession>A0A2R6Y4Z2</accession>
<dbReference type="Pfam" id="PF02120">
    <property type="entry name" value="Flg_hook"/>
    <property type="match status" value="1"/>
</dbReference>
<gene>
    <name evidence="3" type="ORF">BSOLF_0917</name>
</gene>
<evidence type="ECO:0000313" key="4">
    <source>
        <dbReference type="Proteomes" id="UP000244338"/>
    </source>
</evidence>
<dbReference type="InterPro" id="IPR021136">
    <property type="entry name" value="Flagellar_hook_control-like_C"/>
</dbReference>
<organism evidence="3 4">
    <name type="scientific">Candidatus Carbonibacillus altaicus</name>
    <dbReference type="NCBI Taxonomy" id="2163959"/>
    <lineage>
        <taxon>Bacteria</taxon>
        <taxon>Bacillati</taxon>
        <taxon>Bacillota</taxon>
        <taxon>Bacilli</taxon>
        <taxon>Bacillales</taxon>
        <taxon>Candidatus Carbonibacillus</taxon>
    </lineage>
</organism>
<proteinExistence type="predicted"/>
<feature type="region of interest" description="Disordered" evidence="1">
    <location>
        <begin position="355"/>
        <end position="388"/>
    </location>
</feature>
<evidence type="ECO:0000313" key="3">
    <source>
        <dbReference type="EMBL" id="PTQ57722.1"/>
    </source>
</evidence>
<dbReference type="Gene3D" id="3.30.750.140">
    <property type="match status" value="1"/>
</dbReference>
<protein>
    <recommendedName>
        <fullName evidence="2">Flagellar hook-length control protein-like C-terminal domain-containing protein</fullName>
    </recommendedName>
</protein>
<evidence type="ECO:0000259" key="2">
    <source>
        <dbReference type="Pfam" id="PF02120"/>
    </source>
</evidence>
<sequence>MGNIQLTGGDGQSGATKEQVLSTDTLTIGQKTHDLHHVPVAEEWRLPPSLMDSAFHTRFDVSPTADTILQALKNMQTEDPTYPPHIMSVQALNAALNAWNDLESFTPIFELLRSLMENQQSSNGSLLSLDRDELLSHLPALLKAAGVKEETTGTAEDVFRSLSKRSNDLSLSVLGRQGIQGEGSGDGALLFMRGVSLSKEQVLRIAEAVQAQPGEGGKSLIETSDSPDSALTLTFLQARQLLHSADLWHAQASTSTASSLPAPLKALLMHIQIVQQGGSAGIVHLRLEPEALGELFIRIHVEHNTVYLTVMATKESARTWLETHGRELKAGLEGQGLQLERLDIATLRSEEGLMRDAFDRDSDRRDEQREEERRSPSTEAISSEEDFRDALATLMT</sequence>
<comment type="caution">
    <text evidence="3">The sequence shown here is derived from an EMBL/GenBank/DDBJ whole genome shotgun (WGS) entry which is preliminary data.</text>
</comment>
<reference evidence="4" key="1">
    <citation type="journal article" date="2018" name="Sci. Rep.">
        <title>Lignite coal burning seam in the remote Altai Mountains harbors a hydrogen-driven thermophilic microbial community.</title>
        <authorList>
            <person name="Kadnikov V.V."/>
            <person name="Mardanov A.V."/>
            <person name="Ivasenko D.A."/>
            <person name="Antsiferov D.V."/>
            <person name="Beletsky A.V."/>
            <person name="Karnachuk O.V."/>
            <person name="Ravin N.V."/>
        </authorList>
    </citation>
    <scope>NUCLEOTIDE SEQUENCE [LARGE SCALE GENOMIC DNA]</scope>
</reference>
<feature type="compositionally biased region" description="Basic and acidic residues" evidence="1">
    <location>
        <begin position="355"/>
        <end position="376"/>
    </location>
</feature>
<dbReference type="InterPro" id="IPR038610">
    <property type="entry name" value="FliK-like_C_sf"/>
</dbReference>
<dbReference type="CDD" id="cd17470">
    <property type="entry name" value="T3SS_Flik_C"/>
    <property type="match status" value="1"/>
</dbReference>